<reference evidence="3 4" key="1">
    <citation type="submission" date="2014-06" db="EMBL/GenBank/DDBJ databases">
        <authorList>
            <consortium name="DOE Joint Genome Institute"/>
            <person name="Kuo A."/>
            <person name="Kohler A."/>
            <person name="Nagy L.G."/>
            <person name="Floudas D."/>
            <person name="Copeland A."/>
            <person name="Barry K.W."/>
            <person name="Cichocki N."/>
            <person name="Veneault-Fourrey C."/>
            <person name="LaButti K."/>
            <person name="Lindquist E.A."/>
            <person name="Lipzen A."/>
            <person name="Lundell T."/>
            <person name="Morin E."/>
            <person name="Murat C."/>
            <person name="Sun H."/>
            <person name="Tunlid A."/>
            <person name="Henrissat B."/>
            <person name="Grigoriev I.V."/>
            <person name="Hibbett D.S."/>
            <person name="Martin F."/>
            <person name="Nordberg H.P."/>
            <person name="Cantor M.N."/>
            <person name="Hua S.X."/>
        </authorList>
    </citation>
    <scope>NUCLEOTIDE SEQUENCE [LARGE SCALE GENOMIC DNA]</scope>
    <source>
        <strain evidence="3 4">ATCC 200175</strain>
    </source>
</reference>
<name>A0A0C9SW17_PAXIN</name>
<evidence type="ECO:0000313" key="3">
    <source>
        <dbReference type="EMBL" id="KIJ06935.1"/>
    </source>
</evidence>
<dbReference type="Proteomes" id="UP000053647">
    <property type="component" value="Unassembled WGS sequence"/>
</dbReference>
<sequence>MSTLKHSIRQQQAQLHNLENIVLRGSRSLSQGFMAPSNHVSHPSDEVIDISCPPSAYTTPKMQRRTSFDVLQGLAGRDSNLPLPRRESATPTLKAPGIREGIPLDFGGLSNNRDSIKRMSSPTRTLSRIPVASVGNARALADDGLSPNRTSPHLPSPSVALIDANGADPLASLNASSSSLQAPASPSRRISLTPGGTSKVLADLQTGVINARNALENTKSQLRVSQRSVAQLTRLSEDLKEGRERLRLENEGLNNVVSRKERLLQEVLERARKAEGEAAALKTQLKTETTTSKRSLREMEAALAESTALSQKSEREYITLRDSIKSMTESWKHETDKLRDEMRKREDTLKKEGETVGKKYRQLAEEMKASQQQQTKIKDLRTEDSKIRKEVEDEFREHIRQLKAQVEEQSRSTDEAIGTATTLASELARLRRLMQTGAARVSYIDSGDPSPVS</sequence>
<keyword evidence="1" id="KW-0175">Coiled coil</keyword>
<feature type="region of interest" description="Disordered" evidence="2">
    <location>
        <begin position="174"/>
        <end position="194"/>
    </location>
</feature>
<dbReference type="AlphaFoldDB" id="A0A0C9SW17"/>
<feature type="coiled-coil region" evidence="1">
    <location>
        <begin position="229"/>
        <end position="316"/>
    </location>
</feature>
<evidence type="ECO:0008006" key="5">
    <source>
        <dbReference type="Google" id="ProtNLM"/>
    </source>
</evidence>
<organism evidence="3 4">
    <name type="scientific">Paxillus involutus ATCC 200175</name>
    <dbReference type="NCBI Taxonomy" id="664439"/>
    <lineage>
        <taxon>Eukaryota</taxon>
        <taxon>Fungi</taxon>
        <taxon>Dikarya</taxon>
        <taxon>Basidiomycota</taxon>
        <taxon>Agaricomycotina</taxon>
        <taxon>Agaricomycetes</taxon>
        <taxon>Agaricomycetidae</taxon>
        <taxon>Boletales</taxon>
        <taxon>Paxilineae</taxon>
        <taxon>Paxillaceae</taxon>
        <taxon>Paxillus</taxon>
    </lineage>
</organism>
<keyword evidence="4" id="KW-1185">Reference proteome</keyword>
<proteinExistence type="predicted"/>
<feature type="region of interest" description="Disordered" evidence="2">
    <location>
        <begin position="78"/>
        <end position="99"/>
    </location>
</feature>
<dbReference type="EMBL" id="KN820090">
    <property type="protein sequence ID" value="KIJ06935.1"/>
    <property type="molecule type" value="Genomic_DNA"/>
</dbReference>
<protein>
    <recommendedName>
        <fullName evidence="5">SWI5-dependent HO expression protein 3</fullName>
    </recommendedName>
</protein>
<reference evidence="4" key="2">
    <citation type="submission" date="2015-01" db="EMBL/GenBank/DDBJ databases">
        <title>Evolutionary Origins and Diversification of the Mycorrhizal Mutualists.</title>
        <authorList>
            <consortium name="DOE Joint Genome Institute"/>
            <consortium name="Mycorrhizal Genomics Consortium"/>
            <person name="Kohler A."/>
            <person name="Kuo A."/>
            <person name="Nagy L.G."/>
            <person name="Floudas D."/>
            <person name="Copeland A."/>
            <person name="Barry K.W."/>
            <person name="Cichocki N."/>
            <person name="Veneault-Fourrey C."/>
            <person name="LaButti K."/>
            <person name="Lindquist E.A."/>
            <person name="Lipzen A."/>
            <person name="Lundell T."/>
            <person name="Morin E."/>
            <person name="Murat C."/>
            <person name="Riley R."/>
            <person name="Ohm R."/>
            <person name="Sun H."/>
            <person name="Tunlid A."/>
            <person name="Henrissat B."/>
            <person name="Grigoriev I.V."/>
            <person name="Hibbett D.S."/>
            <person name="Martin F."/>
        </authorList>
    </citation>
    <scope>NUCLEOTIDE SEQUENCE [LARGE SCALE GENOMIC DNA]</scope>
    <source>
        <strain evidence="4">ATCC 200175</strain>
    </source>
</reference>
<feature type="coiled-coil region" evidence="1">
    <location>
        <begin position="363"/>
        <end position="412"/>
    </location>
</feature>
<gene>
    <name evidence="3" type="ORF">PAXINDRAFT_19862</name>
</gene>
<dbReference type="PANTHER" id="PTHR23159">
    <property type="entry name" value="CENTROSOMAL PROTEIN 2"/>
    <property type="match status" value="1"/>
</dbReference>
<evidence type="ECO:0000256" key="2">
    <source>
        <dbReference type="SAM" id="MobiDB-lite"/>
    </source>
</evidence>
<dbReference type="PANTHER" id="PTHR23159:SF60">
    <property type="entry name" value="SPINDLE ASSEMBLY ABNORMAL PROTEIN 4"/>
    <property type="match status" value="1"/>
</dbReference>
<dbReference type="OrthoDB" id="6088208at2759"/>
<feature type="compositionally biased region" description="Low complexity" evidence="2">
    <location>
        <begin position="174"/>
        <end position="187"/>
    </location>
</feature>
<accession>A0A0C9SW17</accession>
<dbReference type="HOGENOM" id="CLU_049220_0_0_1"/>
<evidence type="ECO:0000313" key="4">
    <source>
        <dbReference type="Proteomes" id="UP000053647"/>
    </source>
</evidence>
<evidence type="ECO:0000256" key="1">
    <source>
        <dbReference type="SAM" id="Coils"/>
    </source>
</evidence>